<evidence type="ECO:0000313" key="6">
    <source>
        <dbReference type="EMBL" id="TWU36171.1"/>
    </source>
</evidence>
<proteinExistence type="predicted"/>
<dbReference type="SMART" id="SM00563">
    <property type="entry name" value="PlsC"/>
    <property type="match status" value="1"/>
</dbReference>
<sequence>MNHFLRPLFFAVVVRPLMMIVLGTNIRRQEGLPRTGPALIVANHNSHLDVFALMNILGLKQLASVRPVAAADYFMTRPLRRWFATRIVGIIPIDRTNTKRDPSGRHPLEPISEVLRDEGIVLLFPEGTRGEPEQLEAFQSGVAHLARRHPDVPIVPVFMHGLGKALPKGEAILVPFFCDVFVGEPLDAGLPKKEFMQQLGERFAELSAESRPGYEPENPRTGPVPLK</sequence>
<keyword evidence="3 6" id="KW-0012">Acyltransferase</keyword>
<dbReference type="AlphaFoldDB" id="A0A5C6DKL0"/>
<feature type="domain" description="Phospholipid/glycerol acyltransferase" evidence="5">
    <location>
        <begin position="38"/>
        <end position="162"/>
    </location>
</feature>
<protein>
    <submittedName>
        <fullName evidence="6">2-acyl-glycerophospho-ethanolamine acyltransferase</fullName>
    </submittedName>
</protein>
<organism evidence="6 7">
    <name type="scientific">Novipirellula artificiosorum</name>
    <dbReference type="NCBI Taxonomy" id="2528016"/>
    <lineage>
        <taxon>Bacteria</taxon>
        <taxon>Pseudomonadati</taxon>
        <taxon>Planctomycetota</taxon>
        <taxon>Planctomycetia</taxon>
        <taxon>Pirellulales</taxon>
        <taxon>Pirellulaceae</taxon>
        <taxon>Novipirellula</taxon>
    </lineage>
</organism>
<dbReference type="InterPro" id="IPR002123">
    <property type="entry name" value="Plipid/glycerol_acylTrfase"/>
</dbReference>
<dbReference type="SUPFAM" id="SSF69593">
    <property type="entry name" value="Glycerol-3-phosphate (1)-acyltransferase"/>
    <property type="match status" value="1"/>
</dbReference>
<evidence type="ECO:0000256" key="1">
    <source>
        <dbReference type="ARBA" id="ARBA00005189"/>
    </source>
</evidence>
<comment type="pathway">
    <text evidence="1">Lipid metabolism.</text>
</comment>
<keyword evidence="2 6" id="KW-0808">Transferase</keyword>
<evidence type="ECO:0000256" key="4">
    <source>
        <dbReference type="SAM" id="MobiDB-lite"/>
    </source>
</evidence>
<dbReference type="Pfam" id="PF01553">
    <property type="entry name" value="Acyltransferase"/>
    <property type="match status" value="1"/>
</dbReference>
<reference evidence="6 7" key="1">
    <citation type="submission" date="2019-02" db="EMBL/GenBank/DDBJ databases">
        <title>Deep-cultivation of Planctomycetes and their phenomic and genomic characterization uncovers novel biology.</title>
        <authorList>
            <person name="Wiegand S."/>
            <person name="Jogler M."/>
            <person name="Boedeker C."/>
            <person name="Pinto D."/>
            <person name="Vollmers J."/>
            <person name="Rivas-Marin E."/>
            <person name="Kohn T."/>
            <person name="Peeters S.H."/>
            <person name="Heuer A."/>
            <person name="Rast P."/>
            <person name="Oberbeckmann S."/>
            <person name="Bunk B."/>
            <person name="Jeske O."/>
            <person name="Meyerdierks A."/>
            <person name="Storesund J.E."/>
            <person name="Kallscheuer N."/>
            <person name="Luecker S."/>
            <person name="Lage O.M."/>
            <person name="Pohl T."/>
            <person name="Merkel B.J."/>
            <person name="Hornburger P."/>
            <person name="Mueller R.-W."/>
            <person name="Bruemmer F."/>
            <person name="Labrenz M."/>
            <person name="Spormann A.M."/>
            <person name="Op Den Camp H."/>
            <person name="Overmann J."/>
            <person name="Amann R."/>
            <person name="Jetten M.S.M."/>
            <person name="Mascher T."/>
            <person name="Medema M.H."/>
            <person name="Devos D.P."/>
            <person name="Kaster A.-K."/>
            <person name="Ovreas L."/>
            <person name="Rohde M."/>
            <person name="Galperin M.Y."/>
            <person name="Jogler C."/>
        </authorList>
    </citation>
    <scope>NUCLEOTIDE SEQUENCE [LARGE SCALE GENOMIC DNA]</scope>
    <source>
        <strain evidence="6 7">Poly41</strain>
    </source>
</reference>
<comment type="caution">
    <text evidence="6">The sequence shown here is derived from an EMBL/GenBank/DDBJ whole genome shotgun (WGS) entry which is preliminary data.</text>
</comment>
<dbReference type="CDD" id="cd07989">
    <property type="entry name" value="LPLAT_AGPAT-like"/>
    <property type="match status" value="1"/>
</dbReference>
<evidence type="ECO:0000259" key="5">
    <source>
        <dbReference type="SMART" id="SM00563"/>
    </source>
</evidence>
<evidence type="ECO:0000256" key="3">
    <source>
        <dbReference type="ARBA" id="ARBA00023315"/>
    </source>
</evidence>
<name>A0A5C6DKL0_9BACT</name>
<feature type="region of interest" description="Disordered" evidence="4">
    <location>
        <begin position="206"/>
        <end position="227"/>
    </location>
</feature>
<dbReference type="GO" id="GO:0006654">
    <property type="term" value="P:phosphatidic acid biosynthetic process"/>
    <property type="evidence" value="ECO:0007669"/>
    <property type="project" value="TreeGrafter"/>
</dbReference>
<dbReference type="RefSeq" id="WP_146528192.1">
    <property type="nucleotide sequence ID" value="NZ_SJPV01000006.1"/>
</dbReference>
<keyword evidence="7" id="KW-1185">Reference proteome</keyword>
<dbReference type="Proteomes" id="UP000319143">
    <property type="component" value="Unassembled WGS sequence"/>
</dbReference>
<gene>
    <name evidence="6" type="ORF">Poly41_39250</name>
</gene>
<dbReference type="EMBL" id="SJPV01000006">
    <property type="protein sequence ID" value="TWU36171.1"/>
    <property type="molecule type" value="Genomic_DNA"/>
</dbReference>
<dbReference type="OrthoDB" id="9803035at2"/>
<dbReference type="PANTHER" id="PTHR10434">
    <property type="entry name" value="1-ACYL-SN-GLYCEROL-3-PHOSPHATE ACYLTRANSFERASE"/>
    <property type="match status" value="1"/>
</dbReference>
<evidence type="ECO:0000313" key="7">
    <source>
        <dbReference type="Proteomes" id="UP000319143"/>
    </source>
</evidence>
<evidence type="ECO:0000256" key="2">
    <source>
        <dbReference type="ARBA" id="ARBA00022679"/>
    </source>
</evidence>
<accession>A0A5C6DKL0</accession>
<dbReference type="PANTHER" id="PTHR10434:SF11">
    <property type="entry name" value="1-ACYL-SN-GLYCEROL-3-PHOSPHATE ACYLTRANSFERASE"/>
    <property type="match status" value="1"/>
</dbReference>
<dbReference type="GO" id="GO:0003841">
    <property type="term" value="F:1-acylglycerol-3-phosphate O-acyltransferase activity"/>
    <property type="evidence" value="ECO:0007669"/>
    <property type="project" value="TreeGrafter"/>
</dbReference>